<comment type="subunit">
    <text evidence="4">Interacts with the cytoplasmic NapA precursor.</text>
</comment>
<dbReference type="GO" id="GO:0005048">
    <property type="term" value="F:signal sequence binding"/>
    <property type="evidence" value="ECO:0007669"/>
    <property type="project" value="UniProtKB-UniRule"/>
</dbReference>
<keyword evidence="6" id="KW-1185">Reference proteome</keyword>
<dbReference type="GO" id="GO:0005737">
    <property type="term" value="C:cytoplasm"/>
    <property type="evidence" value="ECO:0007669"/>
    <property type="project" value="UniProtKB-SubCell"/>
</dbReference>
<comment type="function">
    <text evidence="4">Chaperone for NapA, the catalytic subunit of the periplasmic nitrate reductase. It binds directly and specifically to the twin-arginine signal peptide of NapA, preventing premature interaction with the Tat translocase and premature export.</text>
</comment>
<organism evidence="5 6">
    <name type="scientific">Candidatus Electronema aureum</name>
    <dbReference type="NCBI Taxonomy" id="2005002"/>
    <lineage>
        <taxon>Bacteria</taxon>
        <taxon>Pseudomonadati</taxon>
        <taxon>Thermodesulfobacteriota</taxon>
        <taxon>Desulfobulbia</taxon>
        <taxon>Desulfobulbales</taxon>
        <taxon>Desulfobulbaceae</taxon>
        <taxon>Candidatus Electronema</taxon>
    </lineage>
</organism>
<name>A0A521G345_9BACT</name>
<dbReference type="Proteomes" id="UP000316238">
    <property type="component" value="Unassembled WGS sequence"/>
</dbReference>
<evidence type="ECO:0000313" key="5">
    <source>
        <dbReference type="EMBL" id="TAA75462.1"/>
    </source>
</evidence>
<proteinExistence type="inferred from homology"/>
<dbReference type="HAMAP" id="MF_02200">
    <property type="entry name" value="NapD"/>
    <property type="match status" value="1"/>
</dbReference>
<dbReference type="AlphaFoldDB" id="A0A521G345"/>
<reference evidence="5" key="1">
    <citation type="submission" date="2017-07" db="EMBL/GenBank/DDBJ databases">
        <title>The cable genome - Insights into the physiology and evolution of filamentous bacteria capable of sulfide oxidation via long distance electron transfer.</title>
        <authorList>
            <person name="Thorup C."/>
            <person name="Bjerg J.T."/>
            <person name="Schreiber L."/>
            <person name="Nielsen L.P."/>
            <person name="Kjeldsen K.U."/>
            <person name="Boesen T."/>
            <person name="Boggild A."/>
            <person name="Meysman F."/>
            <person name="Geelhoed J."/>
            <person name="Schramm A."/>
        </authorList>
    </citation>
    <scope>NUCLEOTIDE SEQUENCE [LARGE SCALE GENOMIC DNA]</scope>
    <source>
        <strain evidence="5">GS</strain>
    </source>
</reference>
<evidence type="ECO:0000313" key="6">
    <source>
        <dbReference type="Proteomes" id="UP000316238"/>
    </source>
</evidence>
<dbReference type="Pfam" id="PF03927">
    <property type="entry name" value="NapD"/>
    <property type="match status" value="1"/>
</dbReference>
<dbReference type="GO" id="GO:0051224">
    <property type="term" value="P:negative regulation of protein transport"/>
    <property type="evidence" value="ECO:0007669"/>
    <property type="project" value="UniProtKB-UniRule"/>
</dbReference>
<sequence length="76" mass="8079">MNISGVVVHTLPENAAALQEQIAALAGVEVHATQDDGRMVITIEDTPEIGPAETLMQVQNLPGVLSAAMIYNYCDE</sequence>
<accession>A0A521G345</accession>
<dbReference type="InterPro" id="IPR005623">
    <property type="entry name" value="Chaperone_NapD_NO3_reduct"/>
</dbReference>
<keyword evidence="3 4" id="KW-0143">Chaperone</keyword>
<dbReference type="PANTHER" id="PTHR38603">
    <property type="entry name" value="CHAPERONE NAPD"/>
    <property type="match status" value="1"/>
</dbReference>
<evidence type="ECO:0000256" key="1">
    <source>
        <dbReference type="ARBA" id="ARBA00004496"/>
    </source>
</evidence>
<evidence type="ECO:0000256" key="4">
    <source>
        <dbReference type="HAMAP-Rule" id="MF_02200"/>
    </source>
</evidence>
<dbReference type="Gene3D" id="3.30.70.920">
    <property type="match status" value="1"/>
</dbReference>
<evidence type="ECO:0000256" key="3">
    <source>
        <dbReference type="ARBA" id="ARBA00023186"/>
    </source>
</evidence>
<comment type="caution">
    <text evidence="5">The sequence shown here is derived from an EMBL/GenBank/DDBJ whole genome shotgun (WGS) entry which is preliminary data.</text>
</comment>
<comment type="subcellular location">
    <subcellularLocation>
        <location evidence="1 4">Cytoplasm</location>
    </subcellularLocation>
</comment>
<keyword evidence="2 4" id="KW-0963">Cytoplasm</keyword>
<gene>
    <name evidence="4" type="primary">napD</name>
    <name evidence="5" type="ORF">CDV28_10617</name>
</gene>
<dbReference type="PANTHER" id="PTHR38603:SF1">
    <property type="entry name" value="CHAPERONE NAPD"/>
    <property type="match status" value="1"/>
</dbReference>
<comment type="similarity">
    <text evidence="4">Belongs to the NapD family.</text>
</comment>
<evidence type="ECO:0000256" key="2">
    <source>
        <dbReference type="ARBA" id="ARBA00022490"/>
    </source>
</evidence>
<protein>
    <recommendedName>
        <fullName evidence="4">Chaperone NapD</fullName>
    </recommendedName>
    <alternativeName>
        <fullName evidence="4">NapA signal peptide-binding chaperone NapD</fullName>
    </alternativeName>
</protein>
<dbReference type="EMBL" id="NQJD01000006">
    <property type="protein sequence ID" value="TAA75462.1"/>
    <property type="molecule type" value="Genomic_DNA"/>
</dbReference>